<evidence type="ECO:0000313" key="5">
    <source>
        <dbReference type="EMBL" id="QEX18969.1"/>
    </source>
</evidence>
<evidence type="ECO:0000256" key="3">
    <source>
        <dbReference type="ARBA" id="ARBA00023163"/>
    </source>
</evidence>
<keyword evidence="6" id="KW-1185">Reference proteome</keyword>
<protein>
    <recommendedName>
        <fullName evidence="4">HTH crp-type domain-containing protein</fullName>
    </recommendedName>
</protein>
<dbReference type="PANTHER" id="PTHR24567:SF68">
    <property type="entry name" value="DNA-BINDING TRANSCRIPTIONAL DUAL REGULATOR CRP"/>
    <property type="match status" value="1"/>
</dbReference>
<feature type="domain" description="HTH crp-type" evidence="4">
    <location>
        <begin position="89"/>
        <end position="163"/>
    </location>
</feature>
<dbReference type="CDD" id="cd00038">
    <property type="entry name" value="CAP_ED"/>
    <property type="match status" value="1"/>
</dbReference>
<dbReference type="Gene3D" id="2.60.120.10">
    <property type="entry name" value="Jelly Rolls"/>
    <property type="match status" value="1"/>
</dbReference>
<sequence length="181" mass="20045">MLDHLDEERNHTAFRIAVPGDLLGFRSLFAEQPHAATARALRRCQVNFVPEAPLRRLLESNPRLSGELLKIVAADPGPTYAPLLRSPWLPAASRLAHLLLILHRQCAGNLGEGEVTYELPVSMGSIAALIGIRRETVSRLFQQLQNAGLCTLQGSRIVIPSSKRLIEYSGVVRPRKRESTQ</sequence>
<dbReference type="InterPro" id="IPR050397">
    <property type="entry name" value="Env_Response_Regulators"/>
</dbReference>
<proteinExistence type="predicted"/>
<evidence type="ECO:0000256" key="1">
    <source>
        <dbReference type="ARBA" id="ARBA00023015"/>
    </source>
</evidence>
<dbReference type="EMBL" id="CP042906">
    <property type="protein sequence ID" value="QEX18969.1"/>
    <property type="molecule type" value="Genomic_DNA"/>
</dbReference>
<dbReference type="InterPro" id="IPR012318">
    <property type="entry name" value="HTH_CRP"/>
</dbReference>
<dbReference type="Pfam" id="PF00027">
    <property type="entry name" value="cNMP_binding"/>
    <property type="match status" value="1"/>
</dbReference>
<dbReference type="PRINTS" id="PR00034">
    <property type="entry name" value="HTHCRP"/>
</dbReference>
<name>A0A5J6MNL1_9PROT</name>
<dbReference type="InterPro" id="IPR036388">
    <property type="entry name" value="WH-like_DNA-bd_sf"/>
</dbReference>
<dbReference type="InterPro" id="IPR014710">
    <property type="entry name" value="RmlC-like_jellyroll"/>
</dbReference>
<dbReference type="PANTHER" id="PTHR24567">
    <property type="entry name" value="CRP FAMILY TRANSCRIPTIONAL REGULATORY PROTEIN"/>
    <property type="match status" value="1"/>
</dbReference>
<dbReference type="AlphaFoldDB" id="A0A5J6MNL1"/>
<dbReference type="KEGG" id="htq:FRZ44_42810"/>
<evidence type="ECO:0000259" key="4">
    <source>
        <dbReference type="PROSITE" id="PS51063"/>
    </source>
</evidence>
<dbReference type="SMART" id="SM00419">
    <property type="entry name" value="HTH_CRP"/>
    <property type="match status" value="1"/>
</dbReference>
<dbReference type="Gene3D" id="1.10.10.10">
    <property type="entry name" value="Winged helix-like DNA-binding domain superfamily/Winged helix DNA-binding domain"/>
    <property type="match status" value="1"/>
</dbReference>
<dbReference type="InterPro" id="IPR018490">
    <property type="entry name" value="cNMP-bd_dom_sf"/>
</dbReference>
<keyword evidence="2" id="KW-0238">DNA-binding</keyword>
<keyword evidence="3" id="KW-0804">Transcription</keyword>
<keyword evidence="1" id="KW-0805">Transcription regulation</keyword>
<evidence type="ECO:0000313" key="6">
    <source>
        <dbReference type="Proteomes" id="UP000326202"/>
    </source>
</evidence>
<dbReference type="GO" id="GO:0003677">
    <property type="term" value="F:DNA binding"/>
    <property type="evidence" value="ECO:0007669"/>
    <property type="project" value="UniProtKB-KW"/>
</dbReference>
<dbReference type="InterPro" id="IPR000595">
    <property type="entry name" value="cNMP-bd_dom"/>
</dbReference>
<gene>
    <name evidence="5" type="ORF">FRZ44_42810</name>
</gene>
<dbReference type="PROSITE" id="PS51063">
    <property type="entry name" value="HTH_CRP_2"/>
    <property type="match status" value="1"/>
</dbReference>
<dbReference type="GO" id="GO:0005829">
    <property type="term" value="C:cytosol"/>
    <property type="evidence" value="ECO:0007669"/>
    <property type="project" value="TreeGrafter"/>
</dbReference>
<dbReference type="SUPFAM" id="SSF51206">
    <property type="entry name" value="cAMP-binding domain-like"/>
    <property type="match status" value="1"/>
</dbReference>
<dbReference type="GO" id="GO:0003700">
    <property type="term" value="F:DNA-binding transcription factor activity"/>
    <property type="evidence" value="ECO:0007669"/>
    <property type="project" value="TreeGrafter"/>
</dbReference>
<dbReference type="Pfam" id="PF13545">
    <property type="entry name" value="HTH_Crp_2"/>
    <property type="match status" value="1"/>
</dbReference>
<dbReference type="InterPro" id="IPR036390">
    <property type="entry name" value="WH_DNA-bd_sf"/>
</dbReference>
<dbReference type="SUPFAM" id="SSF46785">
    <property type="entry name" value="Winged helix' DNA-binding domain"/>
    <property type="match status" value="1"/>
</dbReference>
<dbReference type="Proteomes" id="UP000326202">
    <property type="component" value="Chromosome"/>
</dbReference>
<reference evidence="5 6" key="1">
    <citation type="submission" date="2019-08" db="EMBL/GenBank/DDBJ databases">
        <title>Hyperibacter terrae gen. nov., sp. nov. and Hyperibacter viscosus sp. nov., two new members in the family Rhodospirillaceae isolated from the rhizosphere of Hypericum perforatum.</title>
        <authorList>
            <person name="Noviana Z."/>
        </authorList>
    </citation>
    <scope>NUCLEOTIDE SEQUENCE [LARGE SCALE GENOMIC DNA]</scope>
    <source>
        <strain evidence="5 6">R5913</strain>
    </source>
</reference>
<organism evidence="5 6">
    <name type="scientific">Hypericibacter terrae</name>
    <dbReference type="NCBI Taxonomy" id="2602015"/>
    <lineage>
        <taxon>Bacteria</taxon>
        <taxon>Pseudomonadati</taxon>
        <taxon>Pseudomonadota</taxon>
        <taxon>Alphaproteobacteria</taxon>
        <taxon>Rhodospirillales</taxon>
        <taxon>Dongiaceae</taxon>
        <taxon>Hypericibacter</taxon>
    </lineage>
</organism>
<accession>A0A5J6MNL1</accession>
<evidence type="ECO:0000256" key="2">
    <source>
        <dbReference type="ARBA" id="ARBA00023125"/>
    </source>
</evidence>